<gene>
    <name evidence="3" type="ORF">APAL1065_LOCUS8526</name>
</gene>
<feature type="compositionally biased region" description="Basic residues" evidence="2">
    <location>
        <begin position="493"/>
        <end position="506"/>
    </location>
</feature>
<feature type="coiled-coil region" evidence="1">
    <location>
        <begin position="86"/>
        <end position="125"/>
    </location>
</feature>
<feature type="compositionally biased region" description="Basic and acidic residues" evidence="2">
    <location>
        <begin position="507"/>
        <end position="529"/>
    </location>
</feature>
<name>A0A7S3DMT3_9STRA</name>
<evidence type="ECO:0000256" key="1">
    <source>
        <dbReference type="SAM" id="Coils"/>
    </source>
</evidence>
<reference evidence="3" key="1">
    <citation type="submission" date="2021-01" db="EMBL/GenBank/DDBJ databases">
        <authorList>
            <person name="Corre E."/>
            <person name="Pelletier E."/>
            <person name="Niang G."/>
            <person name="Scheremetjew M."/>
            <person name="Finn R."/>
            <person name="Kale V."/>
            <person name="Holt S."/>
            <person name="Cochrane G."/>
            <person name="Meng A."/>
            <person name="Brown T."/>
            <person name="Cohen L."/>
        </authorList>
    </citation>
    <scope>NUCLEOTIDE SEQUENCE</scope>
    <source>
        <strain evidence="3">CCMP125</strain>
    </source>
</reference>
<protein>
    <submittedName>
        <fullName evidence="3">Uncharacterized protein</fullName>
    </submittedName>
</protein>
<evidence type="ECO:0000256" key="2">
    <source>
        <dbReference type="SAM" id="MobiDB-lite"/>
    </source>
</evidence>
<feature type="compositionally biased region" description="Acidic residues" evidence="2">
    <location>
        <begin position="1"/>
        <end position="11"/>
    </location>
</feature>
<feature type="compositionally biased region" description="Basic and acidic residues" evidence="2">
    <location>
        <begin position="480"/>
        <end position="492"/>
    </location>
</feature>
<proteinExistence type="predicted"/>
<feature type="region of interest" description="Disordered" evidence="2">
    <location>
        <begin position="1"/>
        <end position="60"/>
    </location>
</feature>
<keyword evidence="1" id="KW-0175">Coiled coil</keyword>
<organism evidence="3">
    <name type="scientific">Entomoneis paludosa</name>
    <dbReference type="NCBI Taxonomy" id="265537"/>
    <lineage>
        <taxon>Eukaryota</taxon>
        <taxon>Sar</taxon>
        <taxon>Stramenopiles</taxon>
        <taxon>Ochrophyta</taxon>
        <taxon>Bacillariophyta</taxon>
        <taxon>Bacillariophyceae</taxon>
        <taxon>Bacillariophycidae</taxon>
        <taxon>Entomoneidaceae</taxon>
        <taxon>Entomoneis</taxon>
    </lineage>
</organism>
<feature type="compositionally biased region" description="Acidic residues" evidence="2">
    <location>
        <begin position="19"/>
        <end position="43"/>
    </location>
</feature>
<dbReference type="AlphaFoldDB" id="A0A7S3DMT3"/>
<accession>A0A7S3DMT3</accession>
<sequence length="558" mass="62805">MSTEVEEIEEPPMERPLEVEADEDPSDSVIEEGDEDRAEEYEEGNLPLKAADVEIPEMEEEDEEVRLAMEMALAAAQNPGMSPADLRKLVGEKNKQAELVKEVEEKQAKEKQLQKEEEIKKWNEQKDSMFSWFSSVSSASEAYQWEQTKAKYAEQIKKDKKTREIRKAIKVKRKSLKAQRLQGNRVETRHIFKRQRMEKHLIELTGSIEKNRKIFCETNYDATSYAKAMMKASKKWNKKPNNDEELALEAQLCRNMHQMLALEKQKSKCKKQLKEIKKYLQRCKSWLSDKQALCELHMLTLDATHTSMKGIYEDTLDRQDKLIEKLKSLPEFEEQGDLFDNVDVSRYDEIPTHAGPGATLNALRGLPFRDDISLSSVPSRGRLSGGDDEPAVDDTGLAVKVEIHGMPPSPTPSAKARAQAGGRKHLYIETADDNASINSALTDPDDAIVEGAAYSSEPVISADSVSGVVAFGEDAPWLNDQKDDEAHGDEDKKKKKSHHKKHHKKHTNGEKMAEKENGEGENATKEEAAASRPKLKTQASDSDPAGDETGVTAEDDEE</sequence>
<evidence type="ECO:0000313" key="3">
    <source>
        <dbReference type="EMBL" id="CAD9957984.1"/>
    </source>
</evidence>
<dbReference type="EMBL" id="HBHT01012732">
    <property type="protein sequence ID" value="CAD9957984.1"/>
    <property type="molecule type" value="Transcribed_RNA"/>
</dbReference>
<feature type="region of interest" description="Disordered" evidence="2">
    <location>
        <begin position="476"/>
        <end position="558"/>
    </location>
</feature>